<evidence type="ECO:0000256" key="9">
    <source>
        <dbReference type="SAM" id="Phobius"/>
    </source>
</evidence>
<dbReference type="InterPro" id="IPR002403">
    <property type="entry name" value="Cyt_P450_E_grp-IV"/>
</dbReference>
<keyword evidence="6 8" id="KW-0503">Monooxygenase</keyword>
<accession>Q2GRR0</accession>
<evidence type="ECO:0008006" key="12">
    <source>
        <dbReference type="Google" id="ProtNLM"/>
    </source>
</evidence>
<dbReference type="PANTHER" id="PTHR24305">
    <property type="entry name" value="CYTOCHROME P450"/>
    <property type="match status" value="1"/>
</dbReference>
<evidence type="ECO:0000256" key="3">
    <source>
        <dbReference type="ARBA" id="ARBA00022617"/>
    </source>
</evidence>
<keyword evidence="11" id="KW-1185">Reference proteome</keyword>
<dbReference type="InterPro" id="IPR036396">
    <property type="entry name" value="Cyt_P450_sf"/>
</dbReference>
<evidence type="ECO:0000313" key="10">
    <source>
        <dbReference type="EMBL" id="EAQ85330.1"/>
    </source>
</evidence>
<dbReference type="Pfam" id="PF00067">
    <property type="entry name" value="p450"/>
    <property type="match status" value="2"/>
</dbReference>
<dbReference type="VEuPathDB" id="FungiDB:CHGG_09344"/>
<reference evidence="11" key="1">
    <citation type="journal article" date="2015" name="Genome Announc.">
        <title>Draft genome sequence of the cellulolytic fungus Chaetomium globosum.</title>
        <authorList>
            <person name="Cuomo C.A."/>
            <person name="Untereiner W.A."/>
            <person name="Ma L.-J."/>
            <person name="Grabherr M."/>
            <person name="Birren B.W."/>
        </authorList>
    </citation>
    <scope>NUCLEOTIDE SEQUENCE [LARGE SCALE GENOMIC DNA]</scope>
    <source>
        <strain evidence="11">ATCC 6205 / CBS 148.51 / DSM 1962 / NBRC 6347 / NRRL 1970</strain>
    </source>
</reference>
<keyword evidence="9" id="KW-0472">Membrane</keyword>
<keyword evidence="8" id="KW-0560">Oxidoreductase</keyword>
<comment type="similarity">
    <text evidence="2 8">Belongs to the cytochrome P450 family.</text>
</comment>
<dbReference type="PRINTS" id="PR00385">
    <property type="entry name" value="P450"/>
</dbReference>
<dbReference type="InterPro" id="IPR001128">
    <property type="entry name" value="Cyt_P450"/>
</dbReference>
<dbReference type="GO" id="GO:0020037">
    <property type="term" value="F:heme binding"/>
    <property type="evidence" value="ECO:0007669"/>
    <property type="project" value="InterPro"/>
</dbReference>
<dbReference type="InterPro" id="IPR050121">
    <property type="entry name" value="Cytochrome_P450_monoxygenase"/>
</dbReference>
<evidence type="ECO:0000256" key="2">
    <source>
        <dbReference type="ARBA" id="ARBA00010617"/>
    </source>
</evidence>
<organism evidence="10 11">
    <name type="scientific">Chaetomium globosum (strain ATCC 6205 / CBS 148.51 / DSM 1962 / NBRC 6347 / NRRL 1970)</name>
    <name type="common">Soil fungus</name>
    <dbReference type="NCBI Taxonomy" id="306901"/>
    <lineage>
        <taxon>Eukaryota</taxon>
        <taxon>Fungi</taxon>
        <taxon>Dikarya</taxon>
        <taxon>Ascomycota</taxon>
        <taxon>Pezizomycotina</taxon>
        <taxon>Sordariomycetes</taxon>
        <taxon>Sordariomycetidae</taxon>
        <taxon>Sordariales</taxon>
        <taxon>Chaetomiaceae</taxon>
        <taxon>Chaetomium</taxon>
    </lineage>
</organism>
<dbReference type="AlphaFoldDB" id="Q2GRR0"/>
<dbReference type="GO" id="GO:0004497">
    <property type="term" value="F:monooxygenase activity"/>
    <property type="evidence" value="ECO:0007669"/>
    <property type="project" value="UniProtKB-KW"/>
</dbReference>
<keyword evidence="5 7" id="KW-0408">Iron</keyword>
<feature type="binding site" description="axial binding residue" evidence="7">
    <location>
        <position position="444"/>
    </location>
    <ligand>
        <name>heme</name>
        <dbReference type="ChEBI" id="CHEBI:30413"/>
    </ligand>
    <ligandPart>
        <name>Fe</name>
        <dbReference type="ChEBI" id="CHEBI:18248"/>
    </ligandPart>
</feature>
<evidence type="ECO:0000256" key="1">
    <source>
        <dbReference type="ARBA" id="ARBA00001971"/>
    </source>
</evidence>
<feature type="transmembrane region" description="Helical" evidence="9">
    <location>
        <begin position="34"/>
        <end position="53"/>
    </location>
</feature>
<keyword evidence="4 7" id="KW-0479">Metal-binding</keyword>
<dbReference type="InterPro" id="IPR017972">
    <property type="entry name" value="Cyt_P450_CS"/>
</dbReference>
<dbReference type="HOGENOM" id="CLU_001570_14_0_1"/>
<dbReference type="EMBL" id="CH408034">
    <property type="protein sequence ID" value="EAQ85330.1"/>
    <property type="molecule type" value="Genomic_DNA"/>
</dbReference>
<evidence type="ECO:0000256" key="7">
    <source>
        <dbReference type="PIRSR" id="PIRSR602403-1"/>
    </source>
</evidence>
<name>Q2GRR0_CHAGB</name>
<dbReference type="PANTHER" id="PTHR24305:SF232">
    <property type="entry name" value="P450, PUTATIVE (EUROFUNG)-RELATED"/>
    <property type="match status" value="1"/>
</dbReference>
<dbReference type="InParanoid" id="Q2GRR0"/>
<keyword evidence="9" id="KW-1133">Transmembrane helix</keyword>
<dbReference type="RefSeq" id="XP_001227271.1">
    <property type="nucleotide sequence ID" value="XM_001227270.1"/>
</dbReference>
<keyword evidence="3 7" id="KW-0349">Heme</keyword>
<dbReference type="PROSITE" id="PS00086">
    <property type="entry name" value="CYTOCHROME_P450"/>
    <property type="match status" value="1"/>
</dbReference>
<evidence type="ECO:0000256" key="8">
    <source>
        <dbReference type="RuleBase" id="RU000461"/>
    </source>
</evidence>
<evidence type="ECO:0000256" key="6">
    <source>
        <dbReference type="ARBA" id="ARBA00023033"/>
    </source>
</evidence>
<dbReference type="Proteomes" id="UP000001056">
    <property type="component" value="Unassembled WGS sequence"/>
</dbReference>
<sequence>MASASPAANGGIPPAEGFTLDLTTLLAGVWGNKLSALVLGPSVAVFLWFFVAYQTSPLKKYPGPFLAGWTNLWRVWQVISGEYAPRMKKLHEKYGPIVRIGPNLLDLDIPELYRVIYGTDGKWIKSDFYKNSSSIIDGKITYHMFSEVDPTLHALIKRPVVRHYSVPAVLVMEPLMDTIIKEFIDTLQKRYVEPKKTCEFGEWLSYYAWDFMGMVTFSTKFGYMEKGTDFDGTLAIADKSIDYLALCGQMPWTDYILDKNPIYPIGPPNIGNVTRIAVQNLTARLKGEDKNFTEGNPDFLQYFIESKSTHPELVNDGSRLQRDVRANFAAFEPAAHSKARALPYLEAVVKETLRYHPAVSMIMERIVPEGGLTLPDGSVVPAGQMVGMNPYIVGRNKEVFGEDAEEFNPDRWLRREGEGEEEHKERMARWGQSLLAFGGGYRICLGRNLSMMEVYKVVPTLLASFDIELEDPNEVWWTCSRWFYRTKGVISCGTSSTHMKMQLVSSGGSCMTSSRTGARPLKKWSGLHILDINHKLVKVCQDMTSRLRQIYPKVETCGKSSVNYASKVTVHCGCRDLRGGKRKRPDDDYGDDEDDEE</sequence>
<proteinExistence type="inferred from homology"/>
<comment type="cofactor">
    <cofactor evidence="1 7">
        <name>heme</name>
        <dbReference type="ChEBI" id="CHEBI:30413"/>
    </cofactor>
</comment>
<keyword evidence="9" id="KW-0812">Transmembrane</keyword>
<dbReference type="CDD" id="cd11060">
    <property type="entry name" value="CYP57A1-like"/>
    <property type="match status" value="1"/>
</dbReference>
<protein>
    <recommendedName>
        <fullName evidence="12">Cytochrome P450 monooxygenase</fullName>
    </recommendedName>
</protein>
<dbReference type="OrthoDB" id="3934656at2759"/>
<dbReference type="Gene3D" id="1.10.630.10">
    <property type="entry name" value="Cytochrome P450"/>
    <property type="match status" value="2"/>
</dbReference>
<dbReference type="GO" id="GO:0005506">
    <property type="term" value="F:iron ion binding"/>
    <property type="evidence" value="ECO:0007669"/>
    <property type="project" value="InterPro"/>
</dbReference>
<evidence type="ECO:0000256" key="5">
    <source>
        <dbReference type="ARBA" id="ARBA00023004"/>
    </source>
</evidence>
<dbReference type="GO" id="GO:0016705">
    <property type="term" value="F:oxidoreductase activity, acting on paired donors, with incorporation or reduction of molecular oxygen"/>
    <property type="evidence" value="ECO:0007669"/>
    <property type="project" value="InterPro"/>
</dbReference>
<dbReference type="GeneID" id="4395108"/>
<evidence type="ECO:0000313" key="11">
    <source>
        <dbReference type="Proteomes" id="UP000001056"/>
    </source>
</evidence>
<dbReference type="STRING" id="306901.Q2GRR0"/>
<gene>
    <name evidence="10" type="ORF">CHGG_09344</name>
</gene>
<dbReference type="SUPFAM" id="SSF48264">
    <property type="entry name" value="Cytochrome P450"/>
    <property type="match status" value="1"/>
</dbReference>
<evidence type="ECO:0000256" key="4">
    <source>
        <dbReference type="ARBA" id="ARBA00022723"/>
    </source>
</evidence>
<dbReference type="eggNOG" id="KOG0157">
    <property type="taxonomic scope" value="Eukaryota"/>
</dbReference>
<dbReference type="PRINTS" id="PR00465">
    <property type="entry name" value="EP450IV"/>
</dbReference>